<dbReference type="InterPro" id="IPR036291">
    <property type="entry name" value="NAD(P)-bd_dom_sf"/>
</dbReference>
<dbReference type="PANTHER" id="PTHR43976">
    <property type="entry name" value="SHORT CHAIN DEHYDROGENASE"/>
    <property type="match status" value="1"/>
</dbReference>
<dbReference type="PANTHER" id="PTHR43976:SF16">
    <property type="entry name" value="SHORT-CHAIN DEHYDROGENASE_REDUCTASE FAMILY PROTEIN"/>
    <property type="match status" value="1"/>
</dbReference>
<comment type="similarity">
    <text evidence="1">Belongs to the short-chain dehydrogenases/reductases (SDR) family.</text>
</comment>
<keyword evidence="5" id="KW-1185">Reference proteome</keyword>
<keyword evidence="2" id="KW-0560">Oxidoreductase</keyword>
<proteinExistence type="inferred from homology"/>
<feature type="chain" id="PRO_5002316709" evidence="3">
    <location>
        <begin position="18"/>
        <end position="249"/>
    </location>
</feature>
<accession>A0A0D7B4L6</accession>
<gene>
    <name evidence="4" type="ORF">CYLTODRAFT_424606</name>
</gene>
<protein>
    <submittedName>
        <fullName evidence="4">NAD(P)-binding protein</fullName>
    </submittedName>
</protein>
<dbReference type="OrthoDB" id="1274115at2759"/>
<dbReference type="SUPFAM" id="SSF51735">
    <property type="entry name" value="NAD(P)-binding Rossmann-fold domains"/>
    <property type="match status" value="1"/>
</dbReference>
<feature type="signal peptide" evidence="3">
    <location>
        <begin position="1"/>
        <end position="17"/>
    </location>
</feature>
<reference evidence="4 5" key="1">
    <citation type="journal article" date="2015" name="Fungal Genet. Biol.">
        <title>Evolution of novel wood decay mechanisms in Agaricales revealed by the genome sequences of Fistulina hepatica and Cylindrobasidium torrendii.</title>
        <authorList>
            <person name="Floudas D."/>
            <person name="Held B.W."/>
            <person name="Riley R."/>
            <person name="Nagy L.G."/>
            <person name="Koehler G."/>
            <person name="Ransdell A.S."/>
            <person name="Younus H."/>
            <person name="Chow J."/>
            <person name="Chiniquy J."/>
            <person name="Lipzen A."/>
            <person name="Tritt A."/>
            <person name="Sun H."/>
            <person name="Haridas S."/>
            <person name="LaButti K."/>
            <person name="Ohm R.A."/>
            <person name="Kues U."/>
            <person name="Blanchette R.A."/>
            <person name="Grigoriev I.V."/>
            <person name="Minto R.E."/>
            <person name="Hibbett D.S."/>
        </authorList>
    </citation>
    <scope>NUCLEOTIDE SEQUENCE [LARGE SCALE GENOMIC DNA]</scope>
    <source>
        <strain evidence="4 5">FP15055 ss-10</strain>
    </source>
</reference>
<dbReference type="STRING" id="1314674.A0A0D7B4L6"/>
<evidence type="ECO:0000256" key="2">
    <source>
        <dbReference type="ARBA" id="ARBA00023002"/>
    </source>
</evidence>
<evidence type="ECO:0000256" key="1">
    <source>
        <dbReference type="ARBA" id="ARBA00006484"/>
    </source>
</evidence>
<evidence type="ECO:0000313" key="5">
    <source>
        <dbReference type="Proteomes" id="UP000054007"/>
    </source>
</evidence>
<sequence length="249" mass="26730">MVSQLVWIIINASTTLGQDICESAIARGDLVLATCAPSSNMDALKRAGAAVIELDTNTNTGDFQGFAERAAALHGRIDVVVNNLDYNVLSVQRGTTATADQINSTLFGGLKIARAFLPHMRRSSTVAWVGSIPGWLGGVDMRTYAAFRKTVQAVNDSLHREIAPLGLRSIYVDLGYSRTPVNASNRLLTFSSNLEDYLATQAVEVLPPVQGANRPTSGDSKKAAQVFVDVLHSEDRTRPRGGGGFLTIR</sequence>
<dbReference type="Pfam" id="PF00106">
    <property type="entry name" value="adh_short"/>
    <property type="match status" value="1"/>
</dbReference>
<dbReference type="GO" id="GO:0016491">
    <property type="term" value="F:oxidoreductase activity"/>
    <property type="evidence" value="ECO:0007669"/>
    <property type="project" value="UniProtKB-KW"/>
</dbReference>
<organism evidence="4 5">
    <name type="scientific">Cylindrobasidium torrendii FP15055 ss-10</name>
    <dbReference type="NCBI Taxonomy" id="1314674"/>
    <lineage>
        <taxon>Eukaryota</taxon>
        <taxon>Fungi</taxon>
        <taxon>Dikarya</taxon>
        <taxon>Basidiomycota</taxon>
        <taxon>Agaricomycotina</taxon>
        <taxon>Agaricomycetes</taxon>
        <taxon>Agaricomycetidae</taxon>
        <taxon>Agaricales</taxon>
        <taxon>Marasmiineae</taxon>
        <taxon>Physalacriaceae</taxon>
        <taxon>Cylindrobasidium</taxon>
    </lineage>
</organism>
<evidence type="ECO:0000313" key="4">
    <source>
        <dbReference type="EMBL" id="KIY65129.1"/>
    </source>
</evidence>
<dbReference type="AlphaFoldDB" id="A0A0D7B4L6"/>
<dbReference type="InterPro" id="IPR002347">
    <property type="entry name" value="SDR_fam"/>
</dbReference>
<dbReference type="Proteomes" id="UP000054007">
    <property type="component" value="Unassembled WGS sequence"/>
</dbReference>
<keyword evidence="3" id="KW-0732">Signal</keyword>
<dbReference type="EMBL" id="KN880603">
    <property type="protein sequence ID" value="KIY65129.1"/>
    <property type="molecule type" value="Genomic_DNA"/>
</dbReference>
<evidence type="ECO:0000256" key="3">
    <source>
        <dbReference type="SAM" id="SignalP"/>
    </source>
</evidence>
<name>A0A0D7B4L6_9AGAR</name>
<dbReference type="Gene3D" id="3.40.50.720">
    <property type="entry name" value="NAD(P)-binding Rossmann-like Domain"/>
    <property type="match status" value="1"/>
</dbReference>
<dbReference type="InterPro" id="IPR051911">
    <property type="entry name" value="SDR_oxidoreductase"/>
</dbReference>